<feature type="region of interest" description="Disordered" evidence="1">
    <location>
        <begin position="1"/>
        <end position="22"/>
    </location>
</feature>
<name>A0AAU9SG28_THLAR</name>
<organism evidence="2 3">
    <name type="scientific">Thlaspi arvense</name>
    <name type="common">Field penny-cress</name>
    <dbReference type="NCBI Taxonomy" id="13288"/>
    <lineage>
        <taxon>Eukaryota</taxon>
        <taxon>Viridiplantae</taxon>
        <taxon>Streptophyta</taxon>
        <taxon>Embryophyta</taxon>
        <taxon>Tracheophyta</taxon>
        <taxon>Spermatophyta</taxon>
        <taxon>Magnoliopsida</taxon>
        <taxon>eudicotyledons</taxon>
        <taxon>Gunneridae</taxon>
        <taxon>Pentapetalae</taxon>
        <taxon>rosids</taxon>
        <taxon>malvids</taxon>
        <taxon>Brassicales</taxon>
        <taxon>Brassicaceae</taxon>
        <taxon>Thlaspideae</taxon>
        <taxon>Thlaspi</taxon>
    </lineage>
</organism>
<dbReference type="Proteomes" id="UP000836841">
    <property type="component" value="Chromosome 5"/>
</dbReference>
<gene>
    <name evidence="2" type="ORF">TAV2_LOCUS17562</name>
</gene>
<protein>
    <submittedName>
        <fullName evidence="2">Uncharacterized protein</fullName>
    </submittedName>
</protein>
<evidence type="ECO:0000313" key="2">
    <source>
        <dbReference type="EMBL" id="CAH2064314.1"/>
    </source>
</evidence>
<evidence type="ECO:0000256" key="1">
    <source>
        <dbReference type="SAM" id="MobiDB-lite"/>
    </source>
</evidence>
<accession>A0AAU9SG28</accession>
<reference evidence="2 3" key="1">
    <citation type="submission" date="2022-03" db="EMBL/GenBank/DDBJ databases">
        <authorList>
            <person name="Nunn A."/>
            <person name="Chopra R."/>
            <person name="Nunn A."/>
            <person name="Contreras Garrido A."/>
        </authorList>
    </citation>
    <scope>NUCLEOTIDE SEQUENCE [LARGE SCALE GENOMIC DNA]</scope>
</reference>
<feature type="compositionally biased region" description="Basic and acidic residues" evidence="1">
    <location>
        <begin position="9"/>
        <end position="18"/>
    </location>
</feature>
<proteinExistence type="predicted"/>
<evidence type="ECO:0000313" key="3">
    <source>
        <dbReference type="Proteomes" id="UP000836841"/>
    </source>
</evidence>
<sequence>MSAFLSMAKSHEKTEMRKGKSSLTGKTLFASSWVEEDESILLPVKKLVGGLMLAGAPLTHSERVWEAMKIAPRDVESITLFRLRHLMPGEQQKLVTNMIRCTNPL</sequence>
<dbReference type="EMBL" id="OU466861">
    <property type="protein sequence ID" value="CAH2064314.1"/>
    <property type="molecule type" value="Genomic_DNA"/>
</dbReference>
<keyword evidence="3" id="KW-1185">Reference proteome</keyword>
<dbReference type="AlphaFoldDB" id="A0AAU9SG28"/>